<organism evidence="2 3">
    <name type="scientific">Exophiala xenobiotica</name>
    <dbReference type="NCBI Taxonomy" id="348802"/>
    <lineage>
        <taxon>Eukaryota</taxon>
        <taxon>Fungi</taxon>
        <taxon>Dikarya</taxon>
        <taxon>Ascomycota</taxon>
        <taxon>Pezizomycotina</taxon>
        <taxon>Eurotiomycetes</taxon>
        <taxon>Chaetothyriomycetidae</taxon>
        <taxon>Chaetothyriales</taxon>
        <taxon>Herpotrichiellaceae</taxon>
        <taxon>Exophiala</taxon>
    </lineage>
</organism>
<feature type="domain" description="AB hydrolase-1" evidence="1">
    <location>
        <begin position="14"/>
        <end position="251"/>
    </location>
</feature>
<evidence type="ECO:0000313" key="3">
    <source>
        <dbReference type="Proteomes" id="UP000054342"/>
    </source>
</evidence>
<dbReference type="PANTHER" id="PTHR37017:SF13">
    <property type="entry name" value="AB HYDROLASE-1 DOMAIN-CONTAINING PROTEIN"/>
    <property type="match status" value="1"/>
</dbReference>
<dbReference type="SUPFAM" id="SSF53474">
    <property type="entry name" value="alpha/beta-Hydrolases"/>
    <property type="match status" value="1"/>
</dbReference>
<reference evidence="2 3" key="1">
    <citation type="submission" date="2015-01" db="EMBL/GenBank/DDBJ databases">
        <title>The Genome Sequence of Exophiala xenobiotica CBS118157.</title>
        <authorList>
            <consortium name="The Broad Institute Genomics Platform"/>
            <person name="Cuomo C."/>
            <person name="de Hoog S."/>
            <person name="Gorbushina A."/>
            <person name="Stielow B."/>
            <person name="Teixiera M."/>
            <person name="Abouelleil A."/>
            <person name="Chapman S.B."/>
            <person name="Priest M."/>
            <person name="Young S.K."/>
            <person name="Wortman J."/>
            <person name="Nusbaum C."/>
            <person name="Birren B."/>
        </authorList>
    </citation>
    <scope>NUCLEOTIDE SEQUENCE [LARGE SCALE GENOMIC DNA]</scope>
    <source>
        <strain evidence="2 3">CBS 118157</strain>
    </source>
</reference>
<proteinExistence type="predicted"/>
<protein>
    <recommendedName>
        <fullName evidence="1">AB hydrolase-1 domain-containing protein</fullName>
    </recommendedName>
</protein>
<sequence length="261" mass="28559">MVQDLNPRGAKPTIVIVPGSFSPAYFYDAVVDKLREGGFETIVGNLPSASRSPPEPAATMADDAAFFHDIVEKVADQGKDVVLVTHSYGGVVGTEASKDLSKSERKEAGKEGGLVRLVYLTSVVPTPENSLADLMGTLLPTYLKVDGDYMRHEPFEESARLTFSDLPLEEGIEWVKKMPLHSAPSFQGKLTYPGYRYVPVSWIFCENDLILPPDFQRQCIEMIEKESGNKVDVHSIKTDHVPNASAPEETAMAIMDAVKAA</sequence>
<dbReference type="InterPro" id="IPR029058">
    <property type="entry name" value="AB_hydrolase_fold"/>
</dbReference>
<accession>A0A0D2EYK0</accession>
<name>A0A0D2EYK0_9EURO</name>
<dbReference type="Pfam" id="PF12697">
    <property type="entry name" value="Abhydrolase_6"/>
    <property type="match status" value="1"/>
</dbReference>
<dbReference type="STRING" id="348802.A0A0D2EYK0"/>
<keyword evidence="3" id="KW-1185">Reference proteome</keyword>
<dbReference type="AlphaFoldDB" id="A0A0D2EYK0"/>
<dbReference type="GeneID" id="25330380"/>
<dbReference type="EMBL" id="KN847321">
    <property type="protein sequence ID" value="KIW52859.1"/>
    <property type="molecule type" value="Genomic_DNA"/>
</dbReference>
<dbReference type="Proteomes" id="UP000054342">
    <property type="component" value="Unassembled WGS sequence"/>
</dbReference>
<dbReference type="InterPro" id="IPR052897">
    <property type="entry name" value="Sec-Metab_Biosynth_Hydrolase"/>
</dbReference>
<dbReference type="InterPro" id="IPR000073">
    <property type="entry name" value="AB_hydrolase_1"/>
</dbReference>
<gene>
    <name evidence="2" type="ORF">PV05_08472</name>
</gene>
<dbReference type="PANTHER" id="PTHR37017">
    <property type="entry name" value="AB HYDROLASE-1 DOMAIN-CONTAINING PROTEIN-RELATED"/>
    <property type="match status" value="1"/>
</dbReference>
<dbReference type="Gene3D" id="3.40.50.1820">
    <property type="entry name" value="alpha/beta hydrolase"/>
    <property type="match status" value="1"/>
</dbReference>
<evidence type="ECO:0000313" key="2">
    <source>
        <dbReference type="EMBL" id="KIW52859.1"/>
    </source>
</evidence>
<dbReference type="HOGENOM" id="CLU_046066_1_0_1"/>
<dbReference type="RefSeq" id="XP_013313443.1">
    <property type="nucleotide sequence ID" value="XM_013457989.1"/>
</dbReference>
<evidence type="ECO:0000259" key="1">
    <source>
        <dbReference type="Pfam" id="PF12697"/>
    </source>
</evidence>
<dbReference type="OrthoDB" id="1263307at2759"/>